<evidence type="ECO:0000313" key="3">
    <source>
        <dbReference type="Proteomes" id="UP000091857"/>
    </source>
</evidence>
<dbReference type="GO" id="GO:0006355">
    <property type="term" value="P:regulation of DNA-templated transcription"/>
    <property type="evidence" value="ECO:0007669"/>
    <property type="project" value="InterPro"/>
</dbReference>
<keyword evidence="1" id="KW-1133">Transmembrane helix</keyword>
<feature type="transmembrane region" description="Helical" evidence="1">
    <location>
        <begin position="16"/>
        <end position="34"/>
    </location>
</feature>
<keyword evidence="1" id="KW-0472">Membrane</keyword>
<sequence>MAILSSIPTQRGKCAYYSRIFTELYFLSILVLFFKKIDIERHAGVFMEVAEKLQLCLIGSNEIDVMEEEVQIKDGIIKKQETWIQGWRKELKDQLDKHKTELERL</sequence>
<dbReference type="PANTHER" id="PTHR39117">
    <property type="entry name" value="MEDIATOR OF RNA POLYMERASE II TRANSCRIPTION SUBUNIT 28"/>
    <property type="match status" value="1"/>
</dbReference>
<dbReference type="GO" id="GO:0016592">
    <property type="term" value="C:mediator complex"/>
    <property type="evidence" value="ECO:0000318"/>
    <property type="project" value="GO_Central"/>
</dbReference>
<reference evidence="3" key="1">
    <citation type="journal article" date="2016" name="Nat. Biotechnol.">
        <title>Sequencing wild and cultivated cassava and related species reveals extensive interspecific hybridization and genetic diversity.</title>
        <authorList>
            <person name="Bredeson J.V."/>
            <person name="Lyons J.B."/>
            <person name="Prochnik S.E."/>
            <person name="Wu G.A."/>
            <person name="Ha C.M."/>
            <person name="Edsinger-Gonzales E."/>
            <person name="Grimwood J."/>
            <person name="Schmutz J."/>
            <person name="Rabbi I.Y."/>
            <person name="Egesi C."/>
            <person name="Nauluvula P."/>
            <person name="Lebot V."/>
            <person name="Ndunguru J."/>
            <person name="Mkamilo G."/>
            <person name="Bart R.S."/>
            <person name="Setter T.L."/>
            <person name="Gleadow R.M."/>
            <person name="Kulakow P."/>
            <person name="Ferguson M.E."/>
            <person name="Rounsley S."/>
            <person name="Rokhsar D.S."/>
        </authorList>
    </citation>
    <scope>NUCLEOTIDE SEQUENCE [LARGE SCALE GENOMIC DNA]</scope>
    <source>
        <strain evidence="3">cv. AM560-2</strain>
    </source>
</reference>
<gene>
    <name evidence="2" type="ORF">MANES_01G220201v8</name>
</gene>
<dbReference type="PANTHER" id="PTHR39117:SF1">
    <property type="entry name" value="MEDIATOR OF RNA POLYMERASE II TRANSCRIPTION SUBUNIT 28"/>
    <property type="match status" value="1"/>
</dbReference>
<dbReference type="Proteomes" id="UP000091857">
    <property type="component" value="Chromosome 1"/>
</dbReference>
<keyword evidence="1" id="KW-0812">Transmembrane</keyword>
<protein>
    <submittedName>
        <fullName evidence="2">Uncharacterized protein</fullName>
    </submittedName>
</protein>
<name>A0A2C9WMX0_MANES</name>
<evidence type="ECO:0000313" key="2">
    <source>
        <dbReference type="EMBL" id="OAY61837.1"/>
    </source>
</evidence>
<dbReference type="InterPro" id="IPR034456">
    <property type="entry name" value="MED28"/>
</dbReference>
<comment type="caution">
    <text evidence="2">The sequence shown here is derived from an EMBL/GenBank/DDBJ whole genome shotgun (WGS) entry which is preliminary data.</text>
</comment>
<keyword evidence="3" id="KW-1185">Reference proteome</keyword>
<accession>A0A2C9WMX0</accession>
<dbReference type="Gramene" id="Manes.01G220201.1.v8.1">
    <property type="protein sequence ID" value="Manes.01G220201.1.v8.1.CDS"/>
    <property type="gene ID" value="Manes.01G220201.v8.1"/>
</dbReference>
<proteinExistence type="predicted"/>
<dbReference type="AlphaFoldDB" id="A0A2C9WMX0"/>
<evidence type="ECO:0000256" key="1">
    <source>
        <dbReference type="SAM" id="Phobius"/>
    </source>
</evidence>
<dbReference type="STRING" id="3983.A0A2C9WMX0"/>
<dbReference type="EMBL" id="CM004387">
    <property type="protein sequence ID" value="OAY61837.1"/>
    <property type="molecule type" value="Genomic_DNA"/>
</dbReference>
<organism evidence="2 3">
    <name type="scientific">Manihot esculenta</name>
    <name type="common">Cassava</name>
    <name type="synonym">Jatropha manihot</name>
    <dbReference type="NCBI Taxonomy" id="3983"/>
    <lineage>
        <taxon>Eukaryota</taxon>
        <taxon>Viridiplantae</taxon>
        <taxon>Streptophyta</taxon>
        <taxon>Embryophyta</taxon>
        <taxon>Tracheophyta</taxon>
        <taxon>Spermatophyta</taxon>
        <taxon>Magnoliopsida</taxon>
        <taxon>eudicotyledons</taxon>
        <taxon>Gunneridae</taxon>
        <taxon>Pentapetalae</taxon>
        <taxon>rosids</taxon>
        <taxon>fabids</taxon>
        <taxon>Malpighiales</taxon>
        <taxon>Euphorbiaceae</taxon>
        <taxon>Crotonoideae</taxon>
        <taxon>Manihoteae</taxon>
        <taxon>Manihot</taxon>
    </lineage>
</organism>